<protein>
    <submittedName>
        <fullName evidence="1">Uncharacterized protein</fullName>
    </submittedName>
</protein>
<organism evidence="1">
    <name type="scientific">human gut metagenome</name>
    <dbReference type="NCBI Taxonomy" id="408170"/>
    <lineage>
        <taxon>unclassified sequences</taxon>
        <taxon>metagenomes</taxon>
        <taxon>organismal metagenomes</taxon>
    </lineage>
</organism>
<comment type="caution">
    <text evidence="1">The sequence shown here is derived from an EMBL/GenBank/DDBJ whole genome shotgun (WGS) entry which is preliminary data.</text>
</comment>
<reference evidence="1" key="1">
    <citation type="journal article" date="2013" name="Environ. Microbiol.">
        <title>Microbiota from the distal guts of lean and obese adolescents exhibit partial functional redundancy besides clear differences in community structure.</title>
        <authorList>
            <person name="Ferrer M."/>
            <person name="Ruiz A."/>
            <person name="Lanza F."/>
            <person name="Haange S.B."/>
            <person name="Oberbach A."/>
            <person name="Till H."/>
            <person name="Bargiela R."/>
            <person name="Campoy C."/>
            <person name="Segura M.T."/>
            <person name="Richter M."/>
            <person name="von Bergen M."/>
            <person name="Seifert J."/>
            <person name="Suarez A."/>
        </authorList>
    </citation>
    <scope>NUCLEOTIDE SEQUENCE</scope>
</reference>
<proteinExistence type="predicted"/>
<gene>
    <name evidence="1" type="ORF">LEA_12097</name>
</gene>
<evidence type="ECO:0000313" key="1">
    <source>
        <dbReference type="EMBL" id="EKC61935.1"/>
    </source>
</evidence>
<dbReference type="EMBL" id="AJWY01008179">
    <property type="protein sequence ID" value="EKC61935.1"/>
    <property type="molecule type" value="Genomic_DNA"/>
</dbReference>
<name>K1T6F2_9ZZZZ</name>
<sequence>DKLNTRLGKNQKEQSDIRKALKDIAKELKSFPSKKEVESKYIEFTRLNIIKLGAWNAAYDGTIKLLSPIKAQGTLENKIILSQFVGLFQTMEYFKTQTIRLPFVVDSPRGKEASQESSKEILSMIAGISMLPQVILATIDFNDYKDSLGDSDKKRYRHYITKT</sequence>
<feature type="non-terminal residue" evidence="1">
    <location>
        <position position="1"/>
    </location>
</feature>
<accession>K1T6F2</accession>
<dbReference type="AlphaFoldDB" id="K1T6F2"/>